<name>S0F916_9BACT</name>
<sequence length="74" mass="8875">MSPNDRTIGLQRPHNPAPTTARFPAVMRTEKRMTPVPLARRQKETEVIRQKSFRIRKFPKRSRLSDYRFLYIFS</sequence>
<feature type="region of interest" description="Disordered" evidence="1">
    <location>
        <begin position="1"/>
        <end position="20"/>
    </location>
</feature>
<evidence type="ECO:0000256" key="1">
    <source>
        <dbReference type="SAM" id="MobiDB-lite"/>
    </source>
</evidence>
<evidence type="ECO:0000313" key="3">
    <source>
        <dbReference type="Proteomes" id="UP000014073"/>
    </source>
</evidence>
<gene>
    <name evidence="2" type="ORF">BACCOPRO_02375</name>
</gene>
<comment type="caution">
    <text evidence="2">The sequence shown here is derived from an EMBL/GenBank/DDBJ whole genome shotgun (WGS) entry which is preliminary data.</text>
</comment>
<protein>
    <submittedName>
        <fullName evidence="2">Uncharacterized protein</fullName>
    </submittedName>
</protein>
<accession>S0F916</accession>
<reference evidence="2 3" key="1">
    <citation type="submission" date="2008-12" db="EMBL/GenBank/DDBJ databases">
        <authorList>
            <person name="Fulton L."/>
            <person name="Clifton S."/>
            <person name="Fulton B."/>
            <person name="Xu J."/>
            <person name="Minx P."/>
            <person name="Pepin K.H."/>
            <person name="Johnson M."/>
            <person name="Bhonagiri V."/>
            <person name="Nash W.E."/>
            <person name="Mardis E.R."/>
            <person name="Wilson R.K."/>
        </authorList>
    </citation>
    <scope>NUCLEOTIDE SEQUENCE [LARGE SCALE GENOMIC DNA]</scope>
    <source>
        <strain evidence="2 3">DSM 18228</strain>
    </source>
</reference>
<evidence type="ECO:0000313" key="2">
    <source>
        <dbReference type="EMBL" id="EEF76869.1"/>
    </source>
</evidence>
<dbReference type="HOGENOM" id="CLU_2679940_0_0_10"/>
<dbReference type="AlphaFoldDB" id="S0F916"/>
<keyword evidence="3" id="KW-1185">Reference proteome</keyword>
<dbReference type="Proteomes" id="UP000014073">
    <property type="component" value="Unassembled WGS sequence"/>
</dbReference>
<proteinExistence type="predicted"/>
<organism evidence="2 3">
    <name type="scientific">Phocaeicola coprophilus DSM 18228 = JCM 13818</name>
    <dbReference type="NCBI Taxonomy" id="547042"/>
    <lineage>
        <taxon>Bacteria</taxon>
        <taxon>Pseudomonadati</taxon>
        <taxon>Bacteroidota</taxon>
        <taxon>Bacteroidia</taxon>
        <taxon>Bacteroidales</taxon>
        <taxon>Bacteroidaceae</taxon>
        <taxon>Phocaeicola</taxon>
    </lineage>
</organism>
<dbReference type="EMBL" id="ACBW01000156">
    <property type="protein sequence ID" value="EEF76869.1"/>
    <property type="molecule type" value="Genomic_DNA"/>
</dbReference>